<comment type="caution">
    <text evidence="1">The sequence shown here is derived from an EMBL/GenBank/DDBJ whole genome shotgun (WGS) entry which is preliminary data.</text>
</comment>
<dbReference type="InterPro" id="IPR011008">
    <property type="entry name" value="Dimeric_a/b-barrel"/>
</dbReference>
<protein>
    <submittedName>
        <fullName evidence="1">Uncharacterized protein YbaA (DUF1428 family)</fullName>
    </submittedName>
</protein>
<reference evidence="1 2" key="1">
    <citation type="submission" date="2020-08" db="EMBL/GenBank/DDBJ databases">
        <title>Genomic Encyclopedia of Type Strains, Phase III (KMG-III): the genomes of soil and plant-associated and newly described type strains.</title>
        <authorList>
            <person name="Whitman W."/>
        </authorList>
    </citation>
    <scope>NUCLEOTIDE SEQUENCE [LARGE SCALE GENOMIC DNA]</scope>
    <source>
        <strain evidence="1 2">CECT 8572</strain>
    </source>
</reference>
<gene>
    <name evidence="1" type="ORF">FHS00_000783</name>
</gene>
<name>A0ABR6HLC4_9RHOB</name>
<evidence type="ECO:0000313" key="2">
    <source>
        <dbReference type="Proteomes" id="UP000576152"/>
    </source>
</evidence>
<dbReference type="EMBL" id="JACIBX010000002">
    <property type="protein sequence ID" value="MBB3711221.1"/>
    <property type="molecule type" value="Genomic_DNA"/>
</dbReference>
<accession>A0ABR6HLC4</accession>
<dbReference type="InterPro" id="IPR009874">
    <property type="entry name" value="DUF1428"/>
</dbReference>
<sequence>MSFIDGFVAAVPSDRKDDYIAFSRESWMLFKEFGALSMRECWGSDVPDGEVTSFPMAVQKKPEETVVFSWIEWPDKSKRDACMASMENDPRWEAMSPDKMPFDGKRMIYGGFEPVFES</sequence>
<dbReference type="RefSeq" id="WP_183470078.1">
    <property type="nucleotide sequence ID" value="NZ_JACIBX010000002.1"/>
</dbReference>
<dbReference type="SUPFAM" id="SSF54909">
    <property type="entry name" value="Dimeric alpha+beta barrel"/>
    <property type="match status" value="1"/>
</dbReference>
<dbReference type="Proteomes" id="UP000576152">
    <property type="component" value="Unassembled WGS sequence"/>
</dbReference>
<organism evidence="1 2">
    <name type="scientific">Limimaricola variabilis</name>
    <dbReference type="NCBI Taxonomy" id="1492771"/>
    <lineage>
        <taxon>Bacteria</taxon>
        <taxon>Pseudomonadati</taxon>
        <taxon>Pseudomonadota</taxon>
        <taxon>Alphaproteobacteria</taxon>
        <taxon>Rhodobacterales</taxon>
        <taxon>Paracoccaceae</taxon>
        <taxon>Limimaricola</taxon>
    </lineage>
</organism>
<dbReference type="Gene3D" id="3.30.70.100">
    <property type="match status" value="1"/>
</dbReference>
<proteinExistence type="predicted"/>
<dbReference type="Pfam" id="PF07237">
    <property type="entry name" value="DUF1428"/>
    <property type="match status" value="1"/>
</dbReference>
<evidence type="ECO:0000313" key="1">
    <source>
        <dbReference type="EMBL" id="MBB3711221.1"/>
    </source>
</evidence>
<dbReference type="PIRSF" id="PIRSF007028">
    <property type="entry name" value="UCP007028"/>
    <property type="match status" value="1"/>
</dbReference>
<keyword evidence="2" id="KW-1185">Reference proteome</keyword>